<dbReference type="GO" id="GO:0005737">
    <property type="term" value="C:cytoplasm"/>
    <property type="evidence" value="ECO:0007669"/>
    <property type="project" value="UniProtKB-ARBA"/>
</dbReference>
<name>A0A1Z4LIY2_9CYAN</name>
<dbReference type="Gene3D" id="1.10.600.10">
    <property type="entry name" value="Farnesyl Diphosphate Synthase"/>
    <property type="match status" value="1"/>
</dbReference>
<dbReference type="Proteomes" id="UP000218418">
    <property type="component" value="Chromosome"/>
</dbReference>
<evidence type="ECO:0000256" key="10">
    <source>
        <dbReference type="RuleBase" id="RU004466"/>
    </source>
</evidence>
<dbReference type="InterPro" id="IPR054848">
    <property type="entry name" value="GGPPSyn_CRT-like"/>
</dbReference>
<sequence length="311" mass="33956">MVAADNLTKNETQSKQSRFDLSVYLKERQKLVEAALDKSIPMVYPEKIYESMRYSLLAGGKRLRPILCLATCEMTGGNIDIAMPTACALEMIHTMSLIHDDLPAMDNDDYRRGKLTNHKVYGDDVAILAGDGLLAYAFEYVAANTQNVPATQVLQVISRLGRAVGAAGLVGGQVVDLEMEGKTDVSVETLNFIHNHKTAALLEACVVCGGILSGTSPEDIQRLERYSQNIGLAFQIVDDILDITATQEQLGKTAGKDLEAQKVTYPSLWGLEESKKQAQLLVEAACAELEPFGEQAKPLIALAYFITSRKN</sequence>
<comment type="catalytic activity">
    <reaction evidence="9">
        <text>isopentenyl diphosphate + dimethylallyl diphosphate = (2E)-geranyl diphosphate + diphosphate</text>
        <dbReference type="Rhea" id="RHEA:22408"/>
        <dbReference type="ChEBI" id="CHEBI:33019"/>
        <dbReference type="ChEBI" id="CHEBI:57623"/>
        <dbReference type="ChEBI" id="CHEBI:58057"/>
        <dbReference type="ChEBI" id="CHEBI:128769"/>
        <dbReference type="EC" id="2.5.1.1"/>
    </reaction>
    <physiologicalReaction direction="left-to-right" evidence="9">
        <dbReference type="Rhea" id="RHEA:22409"/>
    </physiologicalReaction>
</comment>
<keyword evidence="7" id="KW-0460">Magnesium</keyword>
<dbReference type="PANTHER" id="PTHR43281">
    <property type="entry name" value="FARNESYL DIPHOSPHATE SYNTHASE"/>
    <property type="match status" value="1"/>
</dbReference>
<dbReference type="EC" id="2.5.1.1" evidence="4"/>
<dbReference type="InterPro" id="IPR008949">
    <property type="entry name" value="Isoprenoid_synthase_dom_sf"/>
</dbReference>
<evidence type="ECO:0000256" key="4">
    <source>
        <dbReference type="ARBA" id="ARBA00012833"/>
    </source>
</evidence>
<dbReference type="PANTHER" id="PTHR43281:SF1">
    <property type="entry name" value="FARNESYL DIPHOSPHATE SYNTHASE"/>
    <property type="match status" value="1"/>
</dbReference>
<dbReference type="SFLD" id="SFLDS00005">
    <property type="entry name" value="Isoprenoid_Synthase_Type_I"/>
    <property type="match status" value="1"/>
</dbReference>
<reference evidence="11 12" key="1">
    <citation type="submission" date="2017-06" db="EMBL/GenBank/DDBJ databases">
        <title>Genome sequencing of cyanobaciteial culture collection at National Institute for Environmental Studies (NIES).</title>
        <authorList>
            <person name="Hirose Y."/>
            <person name="Shimura Y."/>
            <person name="Fujisawa T."/>
            <person name="Nakamura Y."/>
            <person name="Kawachi M."/>
        </authorList>
    </citation>
    <scope>NUCLEOTIDE SEQUENCE [LARGE SCALE GENOMIC DNA]</scope>
    <source>
        <strain evidence="11 12">NIES-267</strain>
    </source>
</reference>
<evidence type="ECO:0000256" key="8">
    <source>
        <dbReference type="ARBA" id="ARBA00023229"/>
    </source>
</evidence>
<dbReference type="GO" id="GO:0046872">
    <property type="term" value="F:metal ion binding"/>
    <property type="evidence" value="ECO:0007669"/>
    <property type="project" value="UniProtKB-KW"/>
</dbReference>
<accession>A0A1Z4LIY2</accession>
<dbReference type="PROSITE" id="PS00723">
    <property type="entry name" value="POLYPRENYL_SYNTHASE_1"/>
    <property type="match status" value="1"/>
</dbReference>
<evidence type="ECO:0000313" key="11">
    <source>
        <dbReference type="EMBL" id="BAY81139.1"/>
    </source>
</evidence>
<evidence type="ECO:0000256" key="7">
    <source>
        <dbReference type="ARBA" id="ARBA00022842"/>
    </source>
</evidence>
<keyword evidence="5 10" id="KW-0808">Transferase</keyword>
<comment type="cofactor">
    <cofactor evidence="1">
        <name>Mg(2+)</name>
        <dbReference type="ChEBI" id="CHEBI:18420"/>
    </cofactor>
</comment>
<comment type="similarity">
    <text evidence="3 10">Belongs to the FPP/GGPP synthase family.</text>
</comment>
<dbReference type="NCBIfam" id="NF045485">
    <property type="entry name" value="FPPsyn"/>
    <property type="match status" value="1"/>
</dbReference>
<evidence type="ECO:0000256" key="9">
    <source>
        <dbReference type="ARBA" id="ARBA00050214"/>
    </source>
</evidence>
<dbReference type="PROSITE" id="PS00444">
    <property type="entry name" value="POLYPRENYL_SYNTHASE_2"/>
    <property type="match status" value="1"/>
</dbReference>
<keyword evidence="6" id="KW-0479">Metal-binding</keyword>
<dbReference type="InterPro" id="IPR000092">
    <property type="entry name" value="Polyprenyl_synt"/>
</dbReference>
<dbReference type="EMBL" id="AP018227">
    <property type="protein sequence ID" value="BAY81139.1"/>
    <property type="molecule type" value="Genomic_DNA"/>
</dbReference>
<dbReference type="InterPro" id="IPR033749">
    <property type="entry name" value="Polyprenyl_synt_CS"/>
</dbReference>
<dbReference type="OrthoDB" id="9805316at2"/>
<dbReference type="InterPro" id="IPR053378">
    <property type="entry name" value="Prenyl_diphosphate_synthase"/>
</dbReference>
<organism evidence="11 12">
    <name type="scientific">Calothrix parasitica NIES-267</name>
    <dbReference type="NCBI Taxonomy" id="1973488"/>
    <lineage>
        <taxon>Bacteria</taxon>
        <taxon>Bacillati</taxon>
        <taxon>Cyanobacteriota</taxon>
        <taxon>Cyanophyceae</taxon>
        <taxon>Nostocales</taxon>
        <taxon>Calotrichaceae</taxon>
        <taxon>Calothrix</taxon>
    </lineage>
</organism>
<proteinExistence type="inferred from homology"/>
<evidence type="ECO:0000256" key="6">
    <source>
        <dbReference type="ARBA" id="ARBA00022723"/>
    </source>
</evidence>
<evidence type="ECO:0000256" key="1">
    <source>
        <dbReference type="ARBA" id="ARBA00001946"/>
    </source>
</evidence>
<dbReference type="GO" id="GO:0016114">
    <property type="term" value="P:terpenoid biosynthetic process"/>
    <property type="evidence" value="ECO:0007669"/>
    <property type="project" value="UniProtKB-ARBA"/>
</dbReference>
<keyword evidence="8" id="KW-0414">Isoprene biosynthesis</keyword>
<dbReference type="FunFam" id="1.10.600.10:FF:000001">
    <property type="entry name" value="Geranylgeranyl diphosphate synthase"/>
    <property type="match status" value="1"/>
</dbReference>
<dbReference type="AlphaFoldDB" id="A0A1Z4LIY2"/>
<evidence type="ECO:0000256" key="3">
    <source>
        <dbReference type="ARBA" id="ARBA00006706"/>
    </source>
</evidence>
<dbReference type="CDD" id="cd00685">
    <property type="entry name" value="Trans_IPPS_HT"/>
    <property type="match status" value="1"/>
</dbReference>
<comment type="pathway">
    <text evidence="2">Isoprenoid biosynthesis; geranyl diphosphate biosynthesis; geranyl diphosphate from dimethylallyl diphosphate and isopentenyl diphosphate: step 1/1.</text>
</comment>
<keyword evidence="12" id="KW-1185">Reference proteome</keyword>
<dbReference type="NCBIfam" id="NF045685">
    <property type="entry name" value="GGPPSynCrtE"/>
    <property type="match status" value="1"/>
</dbReference>
<evidence type="ECO:0000313" key="12">
    <source>
        <dbReference type="Proteomes" id="UP000218418"/>
    </source>
</evidence>
<evidence type="ECO:0000256" key="5">
    <source>
        <dbReference type="ARBA" id="ARBA00022679"/>
    </source>
</evidence>
<dbReference type="SFLD" id="SFLDG01017">
    <property type="entry name" value="Polyprenyl_Transferase_Like"/>
    <property type="match status" value="1"/>
</dbReference>
<gene>
    <name evidence="11" type="ORF">NIES267_06140</name>
</gene>
<dbReference type="GO" id="GO:0004161">
    <property type="term" value="F:dimethylallyltranstransferase activity"/>
    <property type="evidence" value="ECO:0007669"/>
    <property type="project" value="UniProtKB-EC"/>
</dbReference>
<dbReference type="SUPFAM" id="SSF48576">
    <property type="entry name" value="Terpenoid synthases"/>
    <property type="match status" value="1"/>
</dbReference>
<dbReference type="Pfam" id="PF00348">
    <property type="entry name" value="polyprenyl_synt"/>
    <property type="match status" value="1"/>
</dbReference>
<evidence type="ECO:0000256" key="2">
    <source>
        <dbReference type="ARBA" id="ARBA00004932"/>
    </source>
</evidence>
<protein>
    <recommendedName>
        <fullName evidence="4">dimethylallyltranstransferase</fullName>
        <ecNumber evidence="4">2.5.1.1</ecNumber>
    </recommendedName>
</protein>